<accession>A0A2Y9TUJ0</accession>
<dbReference type="GO" id="GO:0006355">
    <property type="term" value="P:regulation of DNA-templated transcription"/>
    <property type="evidence" value="ECO:0007669"/>
    <property type="project" value="InterPro"/>
</dbReference>
<dbReference type="AlphaFoldDB" id="A0A2Y9TUJ0"/>
<name>A0A2Y9TUJ0_9GAMM</name>
<dbReference type="EMBL" id="CP029185">
    <property type="protein sequence ID" value="AWH87378.1"/>
    <property type="molecule type" value="Genomic_DNA"/>
</dbReference>
<gene>
    <name evidence="2" type="ORF">HYN51_01670</name>
</gene>
<feature type="domain" description="Arc-like DNA binding" evidence="1">
    <location>
        <begin position="7"/>
        <end position="42"/>
    </location>
</feature>
<protein>
    <submittedName>
        <fullName evidence="2">Arc family DNA-binding protein</fullName>
    </submittedName>
</protein>
<evidence type="ECO:0000259" key="1">
    <source>
        <dbReference type="Pfam" id="PF03869"/>
    </source>
</evidence>
<dbReference type="SUPFAM" id="SSF47598">
    <property type="entry name" value="Ribbon-helix-helix"/>
    <property type="match status" value="1"/>
</dbReference>
<keyword evidence="3" id="KW-1185">Reference proteome</keyword>
<dbReference type="RefSeq" id="WP_108899467.1">
    <property type="nucleotide sequence ID" value="NZ_CP029185.2"/>
</dbReference>
<keyword evidence="2" id="KW-0238">DNA-binding</keyword>
<dbReference type="InterPro" id="IPR005569">
    <property type="entry name" value="Arc_DNA-bd_dom"/>
</dbReference>
<dbReference type="Gene3D" id="1.10.1220.10">
    <property type="entry name" value="Met repressor-like"/>
    <property type="match status" value="1"/>
</dbReference>
<dbReference type="InterPro" id="IPR010985">
    <property type="entry name" value="Ribbon_hlx_hlx"/>
</dbReference>
<evidence type="ECO:0000313" key="3">
    <source>
        <dbReference type="Proteomes" id="UP000244908"/>
    </source>
</evidence>
<dbReference type="Pfam" id="PF03869">
    <property type="entry name" value="Arc"/>
    <property type="match status" value="1"/>
</dbReference>
<dbReference type="OrthoDB" id="8685865at2"/>
<organism evidence="2 3">
    <name type="scientific">Limnobaculum parvum</name>
    <dbReference type="NCBI Taxonomy" id="2172103"/>
    <lineage>
        <taxon>Bacteria</taxon>
        <taxon>Pseudomonadati</taxon>
        <taxon>Pseudomonadota</taxon>
        <taxon>Gammaproteobacteria</taxon>
        <taxon>Enterobacterales</taxon>
        <taxon>Budviciaceae</taxon>
        <taxon>Limnobaculum</taxon>
    </lineage>
</organism>
<dbReference type="GO" id="GO:0043565">
    <property type="term" value="F:sequence-specific DNA binding"/>
    <property type="evidence" value="ECO:0007669"/>
    <property type="project" value="UniProtKB-ARBA"/>
</dbReference>
<evidence type="ECO:0000313" key="2">
    <source>
        <dbReference type="EMBL" id="AWH87378.1"/>
    </source>
</evidence>
<sequence length="86" mass="9614">MTITSLSVRIPAALRAKLKVQAEHNNHSMNAEIIKRLEESLTSQTERIPVVNKKNNSGNVELPAADVNRLRNVLTKAAKELKKRTD</sequence>
<dbReference type="InterPro" id="IPR013321">
    <property type="entry name" value="Arc_rbn_hlx_hlx"/>
</dbReference>
<reference evidence="2 3" key="1">
    <citation type="journal article" date="2019" name="Int. J. Syst. Evol. Microbiol.">
        <title>Limnobaculum parvum gen. nov., sp. nov., isolated from a freshwater lake.</title>
        <authorList>
            <person name="Baek C."/>
            <person name="Shin S.K."/>
            <person name="Yi H."/>
        </authorList>
    </citation>
    <scope>NUCLEOTIDE SEQUENCE [LARGE SCALE GENOMIC DNA]</scope>
    <source>
        <strain evidence="2 3">HYN0051</strain>
    </source>
</reference>
<dbReference type="Proteomes" id="UP000244908">
    <property type="component" value="Chromosome"/>
</dbReference>
<proteinExistence type="predicted"/>
<dbReference type="KEGG" id="lpv:HYN51_01670"/>